<comment type="function">
    <text evidence="1">ATP-binding RNA helicase involved in the biogenesis of 60S ribosomal subunits and is required for the normal formation of 25S and 5.8S rRNAs.</text>
</comment>
<dbReference type="PANTHER" id="PTHR47959">
    <property type="entry name" value="ATP-DEPENDENT RNA HELICASE RHLE-RELATED"/>
    <property type="match status" value="1"/>
</dbReference>
<comment type="catalytic activity">
    <reaction evidence="12">
        <text>ATP + H2O = ADP + phosphate + H(+)</text>
        <dbReference type="Rhea" id="RHEA:13065"/>
        <dbReference type="ChEBI" id="CHEBI:15377"/>
        <dbReference type="ChEBI" id="CHEBI:15378"/>
        <dbReference type="ChEBI" id="CHEBI:30616"/>
        <dbReference type="ChEBI" id="CHEBI:43474"/>
        <dbReference type="ChEBI" id="CHEBI:456216"/>
        <dbReference type="EC" id="3.6.4.13"/>
    </reaction>
</comment>
<feature type="domain" description="DEAD-box RNA helicase Q" evidence="17">
    <location>
        <begin position="26"/>
        <end position="54"/>
    </location>
</feature>
<evidence type="ECO:0000313" key="18">
    <source>
        <dbReference type="EMBL" id="KIW41435.1"/>
    </source>
</evidence>
<dbReference type="GeneID" id="27359070"/>
<dbReference type="PANTHER" id="PTHR47959:SF21">
    <property type="entry name" value="DEAD-BOX HELICASE 56"/>
    <property type="match status" value="1"/>
</dbReference>
<comment type="subcellular location">
    <subcellularLocation>
        <location evidence="2">Nucleus</location>
    </subcellularLocation>
</comment>
<dbReference type="SMART" id="SM00487">
    <property type="entry name" value="DEXDc"/>
    <property type="match status" value="1"/>
</dbReference>
<evidence type="ECO:0000259" key="16">
    <source>
        <dbReference type="PROSITE" id="PS51194"/>
    </source>
</evidence>
<evidence type="ECO:0000256" key="11">
    <source>
        <dbReference type="ARBA" id="ARBA00038041"/>
    </source>
</evidence>
<keyword evidence="9" id="KW-0694">RNA-binding</keyword>
<sequence length="630" mass="69267">MKRKLDTNDAPTVEVPGSPEVDEPGPSFDAFGLDARLMQAVAKSQFSTPTPVQAKVIALALEGKDILAKSKTGSGKTAAYVLPVLQSLLRRKRAAPQKTISTLVLVPTRELADQVHRTFGTFSAFCAKEINSLNLTQRVSDAVLHAVLQDSPDIIVSTPSRVTQYMNAGEVSLENISQLVIDEADIVLSYGYEDDMAAVSAALPRDVQTFLISATLTPEVDEIKSMFCRDAIVVKIDEKEEKGEGVTQYVVRCGEDEKFLLIFVVFKLRLVQGKSLIFVADVDRAYRLKLYLEQFGIKSCVLNAELPVNSRLHVVQEFNKGLYDILIAADDQEVLGGVVKGRRPPTSGKGQEKDISDEEDEDEDDDVGGGANFEGEGTTTSRPTKKVKVSNSQKDYGVSRGIDFQNVACVINFDLPRTSKSYTHRIGRTARAGKAGMSLSFAVPSDLYGKHKATSVASARHDERVLAKIEARQGKKGNAVRPYDFDMGQVDAFRYRMNDALRAVTRAAVHEARAREIKQELIKSEKLRRHFEENPGDLRHLRHDGEHGAVVRQQSHLKHVPDYLMPAAAQGRNNKAGSSADVGFVGLNKRDQNGRKKGKTRRGVRSGGGRNGGKKPKHDPLKSFSARKKN</sequence>
<evidence type="ECO:0000256" key="4">
    <source>
        <dbReference type="ARBA" id="ARBA00022517"/>
    </source>
</evidence>
<evidence type="ECO:0000256" key="1">
    <source>
        <dbReference type="ARBA" id="ARBA00003706"/>
    </source>
</evidence>
<dbReference type="InterPro" id="IPR011545">
    <property type="entry name" value="DEAD/DEAH_box_helicase_dom"/>
</dbReference>
<feature type="domain" description="Helicase C-terminal" evidence="16">
    <location>
        <begin position="245"/>
        <end position="488"/>
    </location>
</feature>
<keyword evidence="10" id="KW-0539">Nucleus</keyword>
<evidence type="ECO:0000256" key="2">
    <source>
        <dbReference type="ARBA" id="ARBA00004123"/>
    </source>
</evidence>
<dbReference type="InterPro" id="IPR014014">
    <property type="entry name" value="RNA_helicase_DEAD_Q_motif"/>
</dbReference>
<dbReference type="STRING" id="215243.A0A0D2DG96"/>
<dbReference type="RefSeq" id="XP_016261651.1">
    <property type="nucleotide sequence ID" value="XM_016408171.1"/>
</dbReference>
<keyword evidence="8" id="KW-0067">ATP-binding</keyword>
<dbReference type="PROSITE" id="PS51192">
    <property type="entry name" value="HELICASE_ATP_BIND_1"/>
    <property type="match status" value="1"/>
</dbReference>
<proteinExistence type="inferred from homology"/>
<evidence type="ECO:0000256" key="9">
    <source>
        <dbReference type="ARBA" id="ARBA00022884"/>
    </source>
</evidence>
<dbReference type="Pfam" id="PF00271">
    <property type="entry name" value="Helicase_C"/>
    <property type="match status" value="2"/>
</dbReference>
<evidence type="ECO:0000259" key="15">
    <source>
        <dbReference type="PROSITE" id="PS51192"/>
    </source>
</evidence>
<dbReference type="SMART" id="SM00490">
    <property type="entry name" value="HELICc"/>
    <property type="match status" value="1"/>
</dbReference>
<dbReference type="GO" id="GO:0042254">
    <property type="term" value="P:ribosome biogenesis"/>
    <property type="evidence" value="ECO:0007669"/>
    <property type="project" value="UniProtKB-KW"/>
</dbReference>
<dbReference type="SUPFAM" id="SSF52540">
    <property type="entry name" value="P-loop containing nucleoside triphosphate hydrolases"/>
    <property type="match status" value="2"/>
</dbReference>
<keyword evidence="19" id="KW-1185">Reference proteome</keyword>
<dbReference type="CDD" id="cd17961">
    <property type="entry name" value="DEADc_DDX56"/>
    <property type="match status" value="1"/>
</dbReference>
<feature type="region of interest" description="Disordered" evidence="14">
    <location>
        <begin position="338"/>
        <end position="388"/>
    </location>
</feature>
<dbReference type="CDD" id="cd18787">
    <property type="entry name" value="SF2_C_DEAD"/>
    <property type="match status" value="1"/>
</dbReference>
<evidence type="ECO:0000256" key="13">
    <source>
        <dbReference type="PROSITE-ProRule" id="PRU00552"/>
    </source>
</evidence>
<accession>A0A0D2DG96</accession>
<feature type="compositionally biased region" description="Basic residues" evidence="14">
    <location>
        <begin position="595"/>
        <end position="604"/>
    </location>
</feature>
<dbReference type="GO" id="GO:0016787">
    <property type="term" value="F:hydrolase activity"/>
    <property type="evidence" value="ECO:0007669"/>
    <property type="project" value="UniProtKB-KW"/>
</dbReference>
<keyword evidence="7" id="KW-0347">Helicase</keyword>
<dbReference type="InterPro" id="IPR050079">
    <property type="entry name" value="DEAD_box_RNA_helicase"/>
</dbReference>
<feature type="domain" description="Helicase ATP-binding" evidence="15">
    <location>
        <begin position="57"/>
        <end position="234"/>
    </location>
</feature>
<gene>
    <name evidence="18" type="ORF">PV06_06996</name>
</gene>
<feature type="region of interest" description="Disordered" evidence="14">
    <location>
        <begin position="1"/>
        <end position="25"/>
    </location>
</feature>
<dbReference type="PROSITE" id="PS51194">
    <property type="entry name" value="HELICASE_CTER"/>
    <property type="match status" value="1"/>
</dbReference>
<evidence type="ECO:0000313" key="19">
    <source>
        <dbReference type="Proteomes" id="UP000053342"/>
    </source>
</evidence>
<evidence type="ECO:0000256" key="3">
    <source>
        <dbReference type="ARBA" id="ARBA00012552"/>
    </source>
</evidence>
<evidence type="ECO:0000256" key="7">
    <source>
        <dbReference type="ARBA" id="ARBA00022806"/>
    </source>
</evidence>
<keyword evidence="6" id="KW-0378">Hydrolase</keyword>
<feature type="region of interest" description="Disordered" evidence="14">
    <location>
        <begin position="571"/>
        <end position="630"/>
    </location>
</feature>
<dbReference type="GO" id="GO:0005634">
    <property type="term" value="C:nucleus"/>
    <property type="evidence" value="ECO:0007669"/>
    <property type="project" value="UniProtKB-SubCell"/>
</dbReference>
<evidence type="ECO:0000259" key="17">
    <source>
        <dbReference type="PROSITE" id="PS51195"/>
    </source>
</evidence>
<dbReference type="GO" id="GO:0010467">
    <property type="term" value="P:gene expression"/>
    <property type="evidence" value="ECO:0007669"/>
    <property type="project" value="UniProtKB-ARBA"/>
</dbReference>
<feature type="compositionally biased region" description="Acidic residues" evidence="14">
    <location>
        <begin position="355"/>
        <end position="367"/>
    </location>
</feature>
<dbReference type="GO" id="GO:0005524">
    <property type="term" value="F:ATP binding"/>
    <property type="evidence" value="ECO:0007669"/>
    <property type="project" value="UniProtKB-KW"/>
</dbReference>
<evidence type="ECO:0000256" key="12">
    <source>
        <dbReference type="ARBA" id="ARBA00047984"/>
    </source>
</evidence>
<dbReference type="EMBL" id="KN847337">
    <property type="protein sequence ID" value="KIW41435.1"/>
    <property type="molecule type" value="Genomic_DNA"/>
</dbReference>
<evidence type="ECO:0000256" key="14">
    <source>
        <dbReference type="SAM" id="MobiDB-lite"/>
    </source>
</evidence>
<reference evidence="18 19" key="1">
    <citation type="submission" date="2015-01" db="EMBL/GenBank/DDBJ databases">
        <title>The Genome Sequence of Exophiala oligosperma CBS72588.</title>
        <authorList>
            <consortium name="The Broad Institute Genomics Platform"/>
            <person name="Cuomo C."/>
            <person name="de Hoog S."/>
            <person name="Gorbushina A."/>
            <person name="Stielow B."/>
            <person name="Teixiera M."/>
            <person name="Abouelleil A."/>
            <person name="Chapman S.B."/>
            <person name="Priest M."/>
            <person name="Young S.K."/>
            <person name="Wortman J."/>
            <person name="Nusbaum C."/>
            <person name="Birren B."/>
        </authorList>
    </citation>
    <scope>NUCLEOTIDE SEQUENCE [LARGE SCALE GENOMIC DNA]</scope>
    <source>
        <strain evidence="18 19">CBS 72588</strain>
    </source>
</reference>
<dbReference type="GO" id="GO:0003723">
    <property type="term" value="F:RNA binding"/>
    <property type="evidence" value="ECO:0007669"/>
    <property type="project" value="UniProtKB-KW"/>
</dbReference>
<dbReference type="InterPro" id="IPR014001">
    <property type="entry name" value="Helicase_ATP-bd"/>
</dbReference>
<dbReference type="GO" id="GO:0005829">
    <property type="term" value="C:cytosol"/>
    <property type="evidence" value="ECO:0007669"/>
    <property type="project" value="TreeGrafter"/>
</dbReference>
<evidence type="ECO:0000256" key="5">
    <source>
        <dbReference type="ARBA" id="ARBA00022741"/>
    </source>
</evidence>
<dbReference type="Pfam" id="PF00270">
    <property type="entry name" value="DEAD"/>
    <property type="match status" value="1"/>
</dbReference>
<dbReference type="OrthoDB" id="1191041at2759"/>
<comment type="similarity">
    <text evidence="11">Belongs to the DEAD box helicase family. DDX56/DBP9 subfamily.</text>
</comment>
<evidence type="ECO:0000256" key="6">
    <source>
        <dbReference type="ARBA" id="ARBA00022801"/>
    </source>
</evidence>
<dbReference type="InterPro" id="IPR001650">
    <property type="entry name" value="Helicase_C-like"/>
</dbReference>
<dbReference type="EC" id="3.6.4.13" evidence="3"/>
<keyword evidence="5" id="KW-0547">Nucleotide-binding</keyword>
<dbReference type="Gene3D" id="3.40.50.300">
    <property type="entry name" value="P-loop containing nucleotide triphosphate hydrolases"/>
    <property type="match status" value="2"/>
</dbReference>
<dbReference type="InterPro" id="IPR027417">
    <property type="entry name" value="P-loop_NTPase"/>
</dbReference>
<evidence type="ECO:0000256" key="10">
    <source>
        <dbReference type="ARBA" id="ARBA00023242"/>
    </source>
</evidence>
<dbReference type="HOGENOM" id="CLU_003041_17_1_1"/>
<dbReference type="Proteomes" id="UP000053342">
    <property type="component" value="Unassembled WGS sequence"/>
</dbReference>
<keyword evidence="4" id="KW-0690">Ribosome biogenesis</keyword>
<dbReference type="VEuPathDB" id="FungiDB:PV06_06996"/>
<organism evidence="18 19">
    <name type="scientific">Exophiala oligosperma</name>
    <dbReference type="NCBI Taxonomy" id="215243"/>
    <lineage>
        <taxon>Eukaryota</taxon>
        <taxon>Fungi</taxon>
        <taxon>Dikarya</taxon>
        <taxon>Ascomycota</taxon>
        <taxon>Pezizomycotina</taxon>
        <taxon>Eurotiomycetes</taxon>
        <taxon>Chaetothyriomycetidae</taxon>
        <taxon>Chaetothyriales</taxon>
        <taxon>Herpotrichiellaceae</taxon>
        <taxon>Exophiala</taxon>
    </lineage>
</organism>
<protein>
    <recommendedName>
        <fullName evidence="3">RNA helicase</fullName>
        <ecNumber evidence="3">3.6.4.13</ecNumber>
    </recommendedName>
</protein>
<feature type="short sequence motif" description="Q motif" evidence="13">
    <location>
        <begin position="26"/>
        <end position="54"/>
    </location>
</feature>
<evidence type="ECO:0000256" key="8">
    <source>
        <dbReference type="ARBA" id="ARBA00022840"/>
    </source>
</evidence>
<name>A0A0D2DG96_9EURO</name>
<dbReference type="PROSITE" id="PS51195">
    <property type="entry name" value="Q_MOTIF"/>
    <property type="match status" value="1"/>
</dbReference>
<dbReference type="GO" id="GO:0003724">
    <property type="term" value="F:RNA helicase activity"/>
    <property type="evidence" value="ECO:0007669"/>
    <property type="project" value="UniProtKB-EC"/>
</dbReference>
<dbReference type="AlphaFoldDB" id="A0A0D2DG96"/>